<name>A0A5S3QGC7_9BACI</name>
<comment type="caution">
    <text evidence="2">The sequence shown here is derived from an EMBL/GenBank/DDBJ whole genome shotgun (WGS) entry which is preliminary data.</text>
</comment>
<sequence>MKEITQPNISEQTMEEMKHFFMKTSIPRILEQRREKMKLNVHPGQSPKQVIRKPANGTLMSI</sequence>
<gene>
    <name evidence="2" type="ORF">FFL34_01620</name>
</gene>
<feature type="region of interest" description="Disordered" evidence="1">
    <location>
        <begin position="39"/>
        <end position="62"/>
    </location>
</feature>
<dbReference type="EMBL" id="VCIA01000001">
    <property type="protein sequence ID" value="TMN20952.1"/>
    <property type="molecule type" value="Genomic_DNA"/>
</dbReference>
<dbReference type="AlphaFoldDB" id="A0A5S3QGC7"/>
<dbReference type="RefSeq" id="WP_138600743.1">
    <property type="nucleotide sequence ID" value="NZ_VCIA01000001.1"/>
</dbReference>
<organism evidence="2 3">
    <name type="scientific">Lentibacillus cibarius</name>
    <dbReference type="NCBI Taxonomy" id="2583219"/>
    <lineage>
        <taxon>Bacteria</taxon>
        <taxon>Bacillati</taxon>
        <taxon>Bacillota</taxon>
        <taxon>Bacilli</taxon>
        <taxon>Bacillales</taxon>
        <taxon>Bacillaceae</taxon>
        <taxon>Lentibacillus</taxon>
    </lineage>
</organism>
<reference evidence="2 3" key="1">
    <citation type="submission" date="2019-05" db="EMBL/GenBank/DDBJ databases">
        <title>Genomic analysis of Lentibacillus sp. NKC220-2.</title>
        <authorList>
            <person name="Oh Y.J."/>
        </authorList>
    </citation>
    <scope>NUCLEOTIDE SEQUENCE [LARGE SCALE GENOMIC DNA]</scope>
    <source>
        <strain evidence="2 3">NKC220-2</strain>
    </source>
</reference>
<accession>A0A5S3QGC7</accession>
<evidence type="ECO:0000313" key="2">
    <source>
        <dbReference type="EMBL" id="TMN20952.1"/>
    </source>
</evidence>
<dbReference type="Proteomes" id="UP000306980">
    <property type="component" value="Unassembled WGS sequence"/>
</dbReference>
<proteinExistence type="predicted"/>
<evidence type="ECO:0000256" key="1">
    <source>
        <dbReference type="SAM" id="MobiDB-lite"/>
    </source>
</evidence>
<evidence type="ECO:0000313" key="3">
    <source>
        <dbReference type="Proteomes" id="UP000306980"/>
    </source>
</evidence>
<protein>
    <submittedName>
        <fullName evidence="2">Uncharacterized protein</fullName>
    </submittedName>
</protein>